<dbReference type="Proteomes" id="UP000019484">
    <property type="component" value="Unassembled WGS sequence"/>
</dbReference>
<organism evidence="3 4">
    <name type="scientific">Capronia coronata CBS 617.96</name>
    <dbReference type="NCBI Taxonomy" id="1182541"/>
    <lineage>
        <taxon>Eukaryota</taxon>
        <taxon>Fungi</taxon>
        <taxon>Dikarya</taxon>
        <taxon>Ascomycota</taxon>
        <taxon>Pezizomycotina</taxon>
        <taxon>Eurotiomycetes</taxon>
        <taxon>Chaetothyriomycetidae</taxon>
        <taxon>Chaetothyriales</taxon>
        <taxon>Herpotrichiellaceae</taxon>
        <taxon>Capronia</taxon>
    </lineage>
</organism>
<feature type="compositionally biased region" description="Acidic residues" evidence="1">
    <location>
        <begin position="14"/>
        <end position="26"/>
    </location>
</feature>
<feature type="region of interest" description="Disordered" evidence="1">
    <location>
        <begin position="1"/>
        <end position="42"/>
    </location>
</feature>
<reference evidence="3 4" key="1">
    <citation type="submission" date="2013-03" db="EMBL/GenBank/DDBJ databases">
        <title>The Genome Sequence of Capronia coronata CBS 617.96.</title>
        <authorList>
            <consortium name="The Broad Institute Genomics Platform"/>
            <person name="Cuomo C."/>
            <person name="de Hoog S."/>
            <person name="Gorbushina A."/>
            <person name="Walker B."/>
            <person name="Young S.K."/>
            <person name="Zeng Q."/>
            <person name="Gargeya S."/>
            <person name="Fitzgerald M."/>
            <person name="Haas B."/>
            <person name="Abouelleil A."/>
            <person name="Allen A.W."/>
            <person name="Alvarado L."/>
            <person name="Arachchi H.M."/>
            <person name="Berlin A.M."/>
            <person name="Chapman S.B."/>
            <person name="Gainer-Dewar J."/>
            <person name="Goldberg J."/>
            <person name="Griggs A."/>
            <person name="Gujja S."/>
            <person name="Hansen M."/>
            <person name="Howarth C."/>
            <person name="Imamovic A."/>
            <person name="Ireland A."/>
            <person name="Larimer J."/>
            <person name="McCowan C."/>
            <person name="Murphy C."/>
            <person name="Pearson M."/>
            <person name="Poon T.W."/>
            <person name="Priest M."/>
            <person name="Roberts A."/>
            <person name="Saif S."/>
            <person name="Shea T."/>
            <person name="Sisk P."/>
            <person name="Sykes S."/>
            <person name="Wortman J."/>
            <person name="Nusbaum C."/>
            <person name="Birren B."/>
        </authorList>
    </citation>
    <scope>NUCLEOTIDE SEQUENCE [LARGE SCALE GENOMIC DNA]</scope>
    <source>
        <strain evidence="3 4">CBS 617.96</strain>
    </source>
</reference>
<sequence length="87" mass="9515">MIEPLSSDAQPDHVDEDGEVVNEPETEQLSPPKDVPAAADSTTPADAMIAQAYVQKLVLFLLVVGLVFFLSRRRRSACDKLDEKSMA</sequence>
<keyword evidence="2" id="KW-0472">Membrane</keyword>
<evidence type="ECO:0000256" key="1">
    <source>
        <dbReference type="SAM" id="MobiDB-lite"/>
    </source>
</evidence>
<proteinExistence type="predicted"/>
<evidence type="ECO:0000313" key="3">
    <source>
        <dbReference type="EMBL" id="EXJ96482.1"/>
    </source>
</evidence>
<dbReference type="AlphaFoldDB" id="W9YUA4"/>
<dbReference type="EMBL" id="AMWN01000001">
    <property type="protein sequence ID" value="EXJ96482.1"/>
    <property type="molecule type" value="Genomic_DNA"/>
</dbReference>
<dbReference type="RefSeq" id="XP_007720711.1">
    <property type="nucleotide sequence ID" value="XM_007722521.1"/>
</dbReference>
<feature type="transmembrane region" description="Helical" evidence="2">
    <location>
        <begin position="53"/>
        <end position="71"/>
    </location>
</feature>
<keyword evidence="2" id="KW-1133">Transmembrane helix</keyword>
<keyword evidence="4" id="KW-1185">Reference proteome</keyword>
<comment type="caution">
    <text evidence="3">The sequence shown here is derived from an EMBL/GenBank/DDBJ whole genome shotgun (WGS) entry which is preliminary data.</text>
</comment>
<evidence type="ECO:0000313" key="4">
    <source>
        <dbReference type="Proteomes" id="UP000019484"/>
    </source>
</evidence>
<name>W9YUA4_9EURO</name>
<protein>
    <submittedName>
        <fullName evidence="3">Uncharacterized protein</fullName>
    </submittedName>
</protein>
<dbReference type="GeneID" id="19156510"/>
<dbReference type="STRING" id="1182541.W9YUA4"/>
<dbReference type="HOGENOM" id="CLU_180917_0_0_1"/>
<keyword evidence="2" id="KW-0812">Transmembrane</keyword>
<evidence type="ECO:0000256" key="2">
    <source>
        <dbReference type="SAM" id="Phobius"/>
    </source>
</evidence>
<accession>W9YUA4</accession>
<gene>
    <name evidence="3" type="ORF">A1O1_01608</name>
</gene>